<gene>
    <name evidence="2" type="ORF">WMO63_14300</name>
</gene>
<name>A0ABV1F0D8_9BACI</name>
<dbReference type="Proteomes" id="UP001465426">
    <property type="component" value="Unassembled WGS sequence"/>
</dbReference>
<organism evidence="2 3">
    <name type="scientific">Niallia hominis</name>
    <dbReference type="NCBI Taxonomy" id="3133173"/>
    <lineage>
        <taxon>Bacteria</taxon>
        <taxon>Bacillati</taxon>
        <taxon>Bacillota</taxon>
        <taxon>Bacilli</taxon>
        <taxon>Bacillales</taxon>
        <taxon>Bacillaceae</taxon>
        <taxon>Niallia</taxon>
    </lineage>
</organism>
<proteinExistence type="predicted"/>
<dbReference type="RefSeq" id="WP_202908300.1">
    <property type="nucleotide sequence ID" value="NZ_JBBMFN010000035.1"/>
</dbReference>
<protein>
    <submittedName>
        <fullName evidence="2">PadR family transcriptional regulator</fullName>
    </submittedName>
</protein>
<keyword evidence="3" id="KW-1185">Reference proteome</keyword>
<dbReference type="InterPro" id="IPR052509">
    <property type="entry name" value="Metal_resp_DNA-bind_regulator"/>
</dbReference>
<dbReference type="Gene3D" id="1.10.10.10">
    <property type="entry name" value="Winged helix-like DNA-binding domain superfamily/Winged helix DNA-binding domain"/>
    <property type="match status" value="1"/>
</dbReference>
<reference evidence="2 3" key="1">
    <citation type="submission" date="2024-03" db="EMBL/GenBank/DDBJ databases">
        <title>Human intestinal bacterial collection.</title>
        <authorList>
            <person name="Pauvert C."/>
            <person name="Hitch T.C.A."/>
            <person name="Clavel T."/>
        </authorList>
    </citation>
    <scope>NUCLEOTIDE SEQUENCE [LARGE SCALE GENOMIC DNA]</scope>
    <source>
        <strain evidence="2 3">CLA-SR-H024</strain>
    </source>
</reference>
<dbReference type="InterPro" id="IPR036388">
    <property type="entry name" value="WH-like_DNA-bd_sf"/>
</dbReference>
<dbReference type="InterPro" id="IPR036390">
    <property type="entry name" value="WH_DNA-bd_sf"/>
</dbReference>
<comment type="caution">
    <text evidence="2">The sequence shown here is derived from an EMBL/GenBank/DDBJ whole genome shotgun (WGS) entry which is preliminary data.</text>
</comment>
<dbReference type="EMBL" id="JBBMFN010000035">
    <property type="protein sequence ID" value="MEQ2466829.1"/>
    <property type="molecule type" value="Genomic_DNA"/>
</dbReference>
<evidence type="ECO:0000313" key="3">
    <source>
        <dbReference type="Proteomes" id="UP001465426"/>
    </source>
</evidence>
<evidence type="ECO:0000313" key="2">
    <source>
        <dbReference type="EMBL" id="MEQ2466829.1"/>
    </source>
</evidence>
<dbReference type="Pfam" id="PF03551">
    <property type="entry name" value="PadR"/>
    <property type="match status" value="1"/>
</dbReference>
<sequence length="111" mass="12515">MISISGHNTNHALSESTYYILLSLLAPQHGYGIMQDVKKMSNGRLTLAPGTLYGALKALLDKGWIEFTNNDVLEKRKKVYILTNEGYQVVQSEIVRLKELYQNGLIRMGDN</sequence>
<feature type="domain" description="Transcription regulator PadR N-terminal" evidence="1">
    <location>
        <begin position="22"/>
        <end position="90"/>
    </location>
</feature>
<evidence type="ECO:0000259" key="1">
    <source>
        <dbReference type="Pfam" id="PF03551"/>
    </source>
</evidence>
<dbReference type="InterPro" id="IPR005149">
    <property type="entry name" value="Tscrpt_reg_PadR_N"/>
</dbReference>
<dbReference type="PANTHER" id="PTHR33169:SF13">
    <property type="entry name" value="PADR-FAMILY TRANSCRIPTIONAL REGULATOR"/>
    <property type="match status" value="1"/>
</dbReference>
<accession>A0ABV1F0D8</accession>
<dbReference type="SUPFAM" id="SSF46785">
    <property type="entry name" value="Winged helix' DNA-binding domain"/>
    <property type="match status" value="1"/>
</dbReference>
<dbReference type="PANTHER" id="PTHR33169">
    <property type="entry name" value="PADR-FAMILY TRANSCRIPTIONAL REGULATOR"/>
    <property type="match status" value="1"/>
</dbReference>